<dbReference type="AlphaFoldDB" id="A0AAV0UGG3"/>
<dbReference type="EMBL" id="CANTFL010001260">
    <property type="protein sequence ID" value="CAI5735433.1"/>
    <property type="molecule type" value="Genomic_DNA"/>
</dbReference>
<sequence>MDHVSALTQQFLLQIQVLAREHGVLKYQQEGQNHAQNAALMAVPASTEIRNVQDERGGQIESYVSDRLTQASQDVQYEFYQKMMLMERNMDGTLSRIMEQVQNLIKDKLIKDNLKAKTAQMVQTQMEKSTDHAAAEINGACAQTRR</sequence>
<name>A0AAV0UGG3_HYABA</name>
<accession>A0AAV0UGG3</accession>
<organism evidence="1 2">
    <name type="scientific">Hyaloperonospora brassicae</name>
    <name type="common">Brassica downy mildew</name>
    <name type="synonym">Peronospora brassicae</name>
    <dbReference type="NCBI Taxonomy" id="162125"/>
    <lineage>
        <taxon>Eukaryota</taxon>
        <taxon>Sar</taxon>
        <taxon>Stramenopiles</taxon>
        <taxon>Oomycota</taxon>
        <taxon>Peronosporomycetes</taxon>
        <taxon>Peronosporales</taxon>
        <taxon>Peronosporaceae</taxon>
        <taxon>Hyaloperonospora</taxon>
    </lineage>
</organism>
<evidence type="ECO:0000313" key="1">
    <source>
        <dbReference type="EMBL" id="CAI5735433.1"/>
    </source>
</evidence>
<proteinExistence type="predicted"/>
<keyword evidence="2" id="KW-1185">Reference proteome</keyword>
<protein>
    <submittedName>
        <fullName evidence="1">Uncharacterized protein</fullName>
    </submittedName>
</protein>
<comment type="caution">
    <text evidence="1">The sequence shown here is derived from an EMBL/GenBank/DDBJ whole genome shotgun (WGS) entry which is preliminary data.</text>
</comment>
<gene>
    <name evidence="1" type="ORF">HBR001_LOCUS6488</name>
</gene>
<dbReference type="Proteomes" id="UP001162031">
    <property type="component" value="Unassembled WGS sequence"/>
</dbReference>
<reference evidence="1" key="1">
    <citation type="submission" date="2022-12" db="EMBL/GenBank/DDBJ databases">
        <authorList>
            <person name="Webb A."/>
        </authorList>
    </citation>
    <scope>NUCLEOTIDE SEQUENCE</scope>
    <source>
        <strain evidence="1">Hp1</strain>
    </source>
</reference>
<evidence type="ECO:0000313" key="2">
    <source>
        <dbReference type="Proteomes" id="UP001162031"/>
    </source>
</evidence>